<dbReference type="Proteomes" id="UP000005254">
    <property type="component" value="Chromosome"/>
</dbReference>
<keyword evidence="4 6" id="KW-0694">RNA-binding</keyword>
<dbReference type="GO" id="GO:0005886">
    <property type="term" value="C:plasma membrane"/>
    <property type="evidence" value="ECO:0007669"/>
    <property type="project" value="UniProtKB-SubCell"/>
</dbReference>
<reference evidence="11 12" key="1">
    <citation type="journal article" date="2012" name="J. Bacteriol.">
        <title>Draft Genome Sequences of Four Axenic Mycoplasma genitalium Strains Isolated from Denmark, Japan, and Australia.</title>
        <authorList>
            <person name="McGowin C.L."/>
            <person name="Ma L."/>
            <person name="Jensen J.S."/>
            <person name="Mancuso M.M."/>
            <person name="Hamasuna R."/>
            <person name="Adegboye D."/>
            <person name="Martin D.H."/>
        </authorList>
    </citation>
    <scope>NUCLEOTIDE SEQUENCE [LARGE SCALE GENOMIC DNA]</scope>
    <source>
        <strain evidence="11 12">M6320</strain>
    </source>
</reference>
<keyword evidence="3 6" id="KW-0547">Nucleotide-binding</keyword>
<evidence type="ECO:0000259" key="10">
    <source>
        <dbReference type="PROSITE" id="PS51713"/>
    </source>
</evidence>
<gene>
    <name evidence="6" type="primary">era</name>
    <name evidence="11" type="ORF">CM1_02360</name>
</gene>
<feature type="region of interest" description="G5" evidence="7">
    <location>
        <begin position="121"/>
        <end position="123"/>
    </location>
</feature>
<dbReference type="InterPro" id="IPR004044">
    <property type="entry name" value="KH_dom_type_2"/>
</dbReference>
<dbReference type="PANTHER" id="PTHR42698:SF1">
    <property type="entry name" value="GTPASE ERA, MITOCHONDRIAL"/>
    <property type="match status" value="1"/>
</dbReference>
<dbReference type="RefSeq" id="WP_010869462.1">
    <property type="nucleotide sequence ID" value="NC_018497.1"/>
</dbReference>
<keyword evidence="6" id="KW-0472">Membrane</keyword>
<keyword evidence="6" id="KW-0963">Cytoplasm</keyword>
<evidence type="ECO:0000313" key="12">
    <source>
        <dbReference type="Proteomes" id="UP000005254"/>
    </source>
</evidence>
<evidence type="ECO:0000256" key="6">
    <source>
        <dbReference type="HAMAP-Rule" id="MF_00367"/>
    </source>
</evidence>
<sequence>MKVLKVGVLGPTNAGKSTLINFLHNDDSLMVSSMNNTTLLSISTEVINQANKNIVFIDVPGFTEKKHSNYELITKEIRKALSGIDVLLLVVRSDQNNKIEFLKTQLQQLKRYQNLTRIFLINKFHQKSLSEVNKAIILEEFKPQKTIEINLLKFDKNLFWSIFKQVELRYNIFRKDINFIDANNDDFKILEGLREQIIFYCKNEIPHIARIEIIEKSFNKEKNLLKIHLVISVPKLSQKKIIIGKNAEMIKAIGIATRKKLLNHFDCDIFIDIFVKTEKQKLPVYSFLSK</sequence>
<dbReference type="NCBIfam" id="TIGR00231">
    <property type="entry name" value="small_GTP"/>
    <property type="match status" value="1"/>
</dbReference>
<evidence type="ECO:0000313" key="11">
    <source>
        <dbReference type="EMBL" id="AFQ04222.1"/>
    </source>
</evidence>
<dbReference type="PROSITE" id="PS51713">
    <property type="entry name" value="G_ERA"/>
    <property type="match status" value="1"/>
</dbReference>
<dbReference type="PANTHER" id="PTHR42698">
    <property type="entry name" value="GTPASE ERA"/>
    <property type="match status" value="1"/>
</dbReference>
<name>A0ABC7ZJ68_MYCGT</name>
<dbReference type="GeneID" id="99647292"/>
<dbReference type="KEGG" id="mgx:CM1_02360"/>
<dbReference type="Pfam" id="PF07650">
    <property type="entry name" value="KH_2"/>
    <property type="match status" value="1"/>
</dbReference>
<dbReference type="SMR" id="A0ABC7ZJ68"/>
<dbReference type="GO" id="GO:0042274">
    <property type="term" value="P:ribosomal small subunit biogenesis"/>
    <property type="evidence" value="ECO:0007669"/>
    <property type="project" value="UniProtKB-UniRule"/>
</dbReference>
<feature type="region of interest" description="G1" evidence="7">
    <location>
        <begin position="10"/>
        <end position="17"/>
    </location>
</feature>
<evidence type="ECO:0000256" key="3">
    <source>
        <dbReference type="ARBA" id="ARBA00022741"/>
    </source>
</evidence>
<keyword evidence="5 6" id="KW-0342">GTP-binding</keyword>
<protein>
    <recommendedName>
        <fullName evidence="2 6">GTPase Era</fullName>
    </recommendedName>
</protein>
<keyword evidence="6" id="KW-0699">rRNA-binding</keyword>
<feature type="binding site" evidence="6">
    <location>
        <begin position="58"/>
        <end position="62"/>
    </location>
    <ligand>
        <name>GTP</name>
        <dbReference type="ChEBI" id="CHEBI:37565"/>
    </ligand>
</feature>
<dbReference type="Pfam" id="PF01926">
    <property type="entry name" value="MMR_HSR1"/>
    <property type="match status" value="1"/>
</dbReference>
<dbReference type="NCBIfam" id="TIGR00436">
    <property type="entry name" value="era"/>
    <property type="match status" value="1"/>
</dbReference>
<accession>A0ABC7ZJ68</accession>
<dbReference type="InterPro" id="IPR005225">
    <property type="entry name" value="Small_GTP-bd"/>
</dbReference>
<evidence type="ECO:0000256" key="7">
    <source>
        <dbReference type="PROSITE-ProRule" id="PRU01050"/>
    </source>
</evidence>
<dbReference type="InterPro" id="IPR027417">
    <property type="entry name" value="P-loop_NTPase"/>
</dbReference>
<keyword evidence="6" id="KW-1003">Cell membrane</keyword>
<organism evidence="11 12">
    <name type="scientific">Mycoplasmoides genitalium M6320</name>
    <dbReference type="NCBI Taxonomy" id="662945"/>
    <lineage>
        <taxon>Bacteria</taxon>
        <taxon>Bacillati</taxon>
        <taxon>Mycoplasmatota</taxon>
        <taxon>Mycoplasmoidales</taxon>
        <taxon>Mycoplasmoidaceae</taxon>
        <taxon>Mycoplasmoides</taxon>
    </lineage>
</organism>
<proteinExistence type="inferred from homology"/>
<feature type="region of interest" description="G4" evidence="7">
    <location>
        <begin position="97"/>
        <end position="100"/>
    </location>
</feature>
<dbReference type="HAMAP" id="MF_00367">
    <property type="entry name" value="GTPase_Era"/>
    <property type="match status" value="1"/>
</dbReference>
<dbReference type="PROSITE" id="PS50823">
    <property type="entry name" value="KH_TYPE_2"/>
    <property type="match status" value="1"/>
</dbReference>
<dbReference type="AlphaFoldDB" id="A0ABC7ZJ68"/>
<dbReference type="EMBL" id="CP003772">
    <property type="protein sequence ID" value="AFQ04222.1"/>
    <property type="molecule type" value="Genomic_DNA"/>
</dbReference>
<dbReference type="CDD" id="cd00880">
    <property type="entry name" value="Era_like"/>
    <property type="match status" value="1"/>
</dbReference>
<dbReference type="Gene3D" id="3.40.50.300">
    <property type="entry name" value="P-loop containing nucleotide triphosphate hydrolases"/>
    <property type="match status" value="1"/>
</dbReference>
<feature type="region of interest" description="G3" evidence="7">
    <location>
        <begin position="58"/>
        <end position="61"/>
    </location>
</feature>
<evidence type="ECO:0000256" key="1">
    <source>
        <dbReference type="ARBA" id="ARBA00007921"/>
    </source>
</evidence>
<dbReference type="SUPFAM" id="SSF52540">
    <property type="entry name" value="P-loop containing nucleoside triphosphate hydrolases"/>
    <property type="match status" value="1"/>
</dbReference>
<feature type="binding site" evidence="6">
    <location>
        <begin position="122"/>
        <end position="125"/>
    </location>
    <ligand>
        <name>GTP</name>
        <dbReference type="ChEBI" id="CHEBI:37565"/>
    </ligand>
</feature>
<dbReference type="Gene3D" id="3.30.300.20">
    <property type="match status" value="1"/>
</dbReference>
<dbReference type="InterPro" id="IPR005662">
    <property type="entry name" value="GTPase_Era-like"/>
</dbReference>
<comment type="function">
    <text evidence="6">An essential GTPase that binds both GDP and GTP, with rapid nucleotide exchange. Plays a role in 16S rRNA processing and 30S ribosomal subunit biogenesis and possibly also in cell cycle regulation and energy metabolism.</text>
</comment>
<dbReference type="InterPro" id="IPR006073">
    <property type="entry name" value="GTP-bd"/>
</dbReference>
<dbReference type="InterPro" id="IPR015946">
    <property type="entry name" value="KH_dom-like_a/b"/>
</dbReference>
<dbReference type="GO" id="GO:0003924">
    <property type="term" value="F:GTPase activity"/>
    <property type="evidence" value="ECO:0007669"/>
    <property type="project" value="UniProtKB-UniRule"/>
</dbReference>
<evidence type="ECO:0000256" key="5">
    <source>
        <dbReference type="ARBA" id="ARBA00023134"/>
    </source>
</evidence>
<comment type="subcellular location">
    <subcellularLocation>
        <location evidence="6">Cytoplasm</location>
    </subcellularLocation>
    <subcellularLocation>
        <location evidence="6">Cell membrane</location>
        <topology evidence="6">Peripheral membrane protein</topology>
    </subcellularLocation>
</comment>
<comment type="subunit">
    <text evidence="6">Monomer.</text>
</comment>
<evidence type="ECO:0000256" key="4">
    <source>
        <dbReference type="ARBA" id="ARBA00022884"/>
    </source>
</evidence>
<dbReference type="InterPro" id="IPR030388">
    <property type="entry name" value="G_ERA_dom"/>
</dbReference>
<feature type="binding site" evidence="6">
    <location>
        <begin position="10"/>
        <end position="17"/>
    </location>
    <ligand>
        <name>GTP</name>
        <dbReference type="ChEBI" id="CHEBI:37565"/>
    </ligand>
</feature>
<evidence type="ECO:0000256" key="2">
    <source>
        <dbReference type="ARBA" id="ARBA00020484"/>
    </source>
</evidence>
<feature type="domain" description="Era-type G" evidence="10">
    <location>
        <begin position="2"/>
        <end position="144"/>
    </location>
</feature>
<dbReference type="CDD" id="cd22534">
    <property type="entry name" value="KH-II_Era"/>
    <property type="match status" value="1"/>
</dbReference>
<comment type="similarity">
    <text evidence="1 6 7 8">Belongs to the TRAFAC class TrmE-Era-EngA-EngB-Septin-like GTPase superfamily. Era GTPase family.</text>
</comment>
<dbReference type="GO" id="GO:0005737">
    <property type="term" value="C:cytoplasm"/>
    <property type="evidence" value="ECO:0007669"/>
    <property type="project" value="UniProtKB-SubCell"/>
</dbReference>
<evidence type="ECO:0000256" key="8">
    <source>
        <dbReference type="RuleBase" id="RU003761"/>
    </source>
</evidence>
<feature type="domain" description="KH type-2" evidence="9">
    <location>
        <begin position="201"/>
        <end position="279"/>
    </location>
</feature>
<dbReference type="SUPFAM" id="SSF54814">
    <property type="entry name" value="Prokaryotic type KH domain (KH-domain type II)"/>
    <property type="match status" value="1"/>
</dbReference>
<evidence type="ECO:0000259" key="9">
    <source>
        <dbReference type="PROSITE" id="PS50823"/>
    </source>
</evidence>
<dbReference type="GO" id="GO:0005525">
    <property type="term" value="F:GTP binding"/>
    <property type="evidence" value="ECO:0007669"/>
    <property type="project" value="UniProtKB-UniRule"/>
</dbReference>
<keyword evidence="6" id="KW-0690">Ribosome biogenesis</keyword>
<feature type="region of interest" description="G2" evidence="7">
    <location>
        <begin position="36"/>
        <end position="40"/>
    </location>
</feature>
<dbReference type="GO" id="GO:0070181">
    <property type="term" value="F:small ribosomal subunit rRNA binding"/>
    <property type="evidence" value="ECO:0007669"/>
    <property type="project" value="UniProtKB-UniRule"/>
</dbReference>
<dbReference type="InterPro" id="IPR009019">
    <property type="entry name" value="KH_sf_prok-type"/>
</dbReference>